<reference evidence="2 3" key="1">
    <citation type="submission" date="2018-06" db="EMBL/GenBank/DDBJ databases">
        <title>Genomic Encyclopedia of Type Strains, Phase IV (KMG-IV): sequencing the most valuable type-strain genomes for metagenomic binning, comparative biology and taxonomic classification.</title>
        <authorList>
            <person name="Goeker M."/>
        </authorList>
    </citation>
    <scope>NUCLEOTIDE SEQUENCE [LARGE SCALE GENOMIC DNA]</scope>
    <source>
        <strain evidence="2 3">DSM 26720</strain>
    </source>
</reference>
<sequence length="98" mass="11046">MPMVSGTGFVQDAAIAIVDSISFQRSHEEFLHQAPHKPVEITRRGRREFVLMNIEHHDWFRTTSLRRHRTAEAADIVIDAVERAAMNAGLMPLDAPLG</sequence>
<organism evidence="2 3">
    <name type="scientific">Falsochrobactrum ovis</name>
    <dbReference type="NCBI Taxonomy" id="1293442"/>
    <lineage>
        <taxon>Bacteria</taxon>
        <taxon>Pseudomonadati</taxon>
        <taxon>Pseudomonadota</taxon>
        <taxon>Alphaproteobacteria</taxon>
        <taxon>Hyphomicrobiales</taxon>
        <taxon>Brucellaceae</taxon>
        <taxon>Falsochrobactrum</taxon>
    </lineage>
</organism>
<proteinExistence type="inferred from homology"/>
<dbReference type="SUPFAM" id="SSF143120">
    <property type="entry name" value="YefM-like"/>
    <property type="match status" value="1"/>
</dbReference>
<comment type="caution">
    <text evidence="2">The sequence shown here is derived from an EMBL/GenBank/DDBJ whole genome shotgun (WGS) entry which is preliminary data.</text>
</comment>
<accession>A0A364JS45</accession>
<dbReference type="RefSeq" id="WP_245412690.1">
    <property type="nucleotide sequence ID" value="NZ_JBHEEY010000023.1"/>
</dbReference>
<name>A0A364JS45_9HYPH</name>
<dbReference type="Proteomes" id="UP000249453">
    <property type="component" value="Unassembled WGS sequence"/>
</dbReference>
<gene>
    <name evidence="2" type="ORF">C7374_1234</name>
</gene>
<evidence type="ECO:0000313" key="3">
    <source>
        <dbReference type="Proteomes" id="UP000249453"/>
    </source>
</evidence>
<evidence type="ECO:0000256" key="1">
    <source>
        <dbReference type="ARBA" id="ARBA00009981"/>
    </source>
</evidence>
<dbReference type="AlphaFoldDB" id="A0A364JS45"/>
<dbReference type="NCBIfam" id="TIGR01552">
    <property type="entry name" value="phd_fam"/>
    <property type="match status" value="1"/>
</dbReference>
<evidence type="ECO:0000313" key="2">
    <source>
        <dbReference type="EMBL" id="RAK25511.1"/>
    </source>
</evidence>
<protein>
    <submittedName>
        <fullName evidence="2">Prevent-host-death family protein</fullName>
    </submittedName>
</protein>
<dbReference type="EMBL" id="QLMK01000023">
    <property type="protein sequence ID" value="RAK25511.1"/>
    <property type="molecule type" value="Genomic_DNA"/>
</dbReference>
<comment type="similarity">
    <text evidence="1">Belongs to the phD/YefM antitoxin family.</text>
</comment>
<dbReference type="InterPro" id="IPR036165">
    <property type="entry name" value="YefM-like_sf"/>
</dbReference>
<keyword evidence="3" id="KW-1185">Reference proteome</keyword>